<organism evidence="2 3">
    <name type="scientific">Colocasia esculenta</name>
    <name type="common">Wild taro</name>
    <name type="synonym">Arum esculentum</name>
    <dbReference type="NCBI Taxonomy" id="4460"/>
    <lineage>
        <taxon>Eukaryota</taxon>
        <taxon>Viridiplantae</taxon>
        <taxon>Streptophyta</taxon>
        <taxon>Embryophyta</taxon>
        <taxon>Tracheophyta</taxon>
        <taxon>Spermatophyta</taxon>
        <taxon>Magnoliopsida</taxon>
        <taxon>Liliopsida</taxon>
        <taxon>Araceae</taxon>
        <taxon>Aroideae</taxon>
        <taxon>Colocasieae</taxon>
        <taxon>Colocasia</taxon>
    </lineage>
</organism>
<evidence type="ECO:0000313" key="2">
    <source>
        <dbReference type="EMBL" id="MQM23034.1"/>
    </source>
</evidence>
<sequence length="81" mass="9046">MKISGDLMQNLEIAMGREQNVTLGCEERDGSVKSGSKVATERFVAFRTRWGMLSRQDHRTRPIGPSRSQGLCLNLAEKGHD</sequence>
<gene>
    <name evidence="2" type="ORF">Taro_056095</name>
</gene>
<dbReference type="AlphaFoldDB" id="A0A843XT11"/>
<proteinExistence type="predicted"/>
<reference evidence="2" key="1">
    <citation type="submission" date="2017-07" db="EMBL/GenBank/DDBJ databases">
        <title>Taro Niue Genome Assembly and Annotation.</title>
        <authorList>
            <person name="Atibalentja N."/>
            <person name="Keating K."/>
            <person name="Fields C.J."/>
        </authorList>
    </citation>
    <scope>NUCLEOTIDE SEQUENCE</scope>
    <source>
        <strain evidence="2">Niue_2</strain>
        <tissue evidence="2">Leaf</tissue>
    </source>
</reference>
<protein>
    <submittedName>
        <fullName evidence="2">Uncharacterized protein</fullName>
    </submittedName>
</protein>
<accession>A0A843XT11</accession>
<dbReference type="EMBL" id="NMUH01014794">
    <property type="protein sequence ID" value="MQM23034.1"/>
    <property type="molecule type" value="Genomic_DNA"/>
</dbReference>
<comment type="caution">
    <text evidence="2">The sequence shown here is derived from an EMBL/GenBank/DDBJ whole genome shotgun (WGS) entry which is preliminary data.</text>
</comment>
<name>A0A843XT11_COLES</name>
<keyword evidence="3" id="KW-1185">Reference proteome</keyword>
<evidence type="ECO:0000313" key="3">
    <source>
        <dbReference type="Proteomes" id="UP000652761"/>
    </source>
</evidence>
<evidence type="ECO:0000256" key="1">
    <source>
        <dbReference type="SAM" id="MobiDB-lite"/>
    </source>
</evidence>
<feature type="region of interest" description="Disordered" evidence="1">
    <location>
        <begin position="56"/>
        <end position="81"/>
    </location>
</feature>
<dbReference type="Proteomes" id="UP000652761">
    <property type="component" value="Unassembled WGS sequence"/>
</dbReference>